<evidence type="ECO:0000313" key="3">
    <source>
        <dbReference type="EMBL" id="VAW78812.1"/>
    </source>
</evidence>
<dbReference type="SUPFAM" id="SSF52172">
    <property type="entry name" value="CheY-like"/>
    <property type="match status" value="1"/>
</dbReference>
<evidence type="ECO:0000259" key="2">
    <source>
        <dbReference type="PROSITE" id="PS50110"/>
    </source>
</evidence>
<gene>
    <name evidence="3" type="ORF">MNBD_GAMMA12-3933</name>
</gene>
<keyword evidence="1" id="KW-0597">Phosphoprotein</keyword>
<dbReference type="PANTHER" id="PTHR44591">
    <property type="entry name" value="STRESS RESPONSE REGULATOR PROTEIN 1"/>
    <property type="match status" value="1"/>
</dbReference>
<accession>A0A3B0YU34</accession>
<dbReference type="GO" id="GO:0000160">
    <property type="term" value="P:phosphorelay signal transduction system"/>
    <property type="evidence" value="ECO:0007669"/>
    <property type="project" value="InterPro"/>
</dbReference>
<dbReference type="Gene3D" id="3.40.50.2300">
    <property type="match status" value="1"/>
</dbReference>
<dbReference type="EMBL" id="UOFL01000163">
    <property type="protein sequence ID" value="VAW78812.1"/>
    <property type="molecule type" value="Genomic_DNA"/>
</dbReference>
<name>A0A3B0YU34_9ZZZZ</name>
<sequence length="129" mass="14114">MATLKRILYVEDELDIQVVARIALENVGGFEVQICSSGQEALDSIMAFVPDLILLDVMMPGMDGPSTLKALRELPEIAKIPAIFMTAKVQTDEVAALKDLGAIEVIAKPFDPMKLAQQIKDACKQYYGD</sequence>
<feature type="domain" description="Response regulatory" evidence="2">
    <location>
        <begin position="6"/>
        <end position="123"/>
    </location>
</feature>
<dbReference type="InterPro" id="IPR011006">
    <property type="entry name" value="CheY-like_superfamily"/>
</dbReference>
<dbReference type="SMART" id="SM00448">
    <property type="entry name" value="REC"/>
    <property type="match status" value="1"/>
</dbReference>
<dbReference type="Pfam" id="PF00072">
    <property type="entry name" value="Response_reg"/>
    <property type="match status" value="1"/>
</dbReference>
<dbReference type="PANTHER" id="PTHR44591:SF3">
    <property type="entry name" value="RESPONSE REGULATORY DOMAIN-CONTAINING PROTEIN"/>
    <property type="match status" value="1"/>
</dbReference>
<protein>
    <submittedName>
        <fullName evidence="3">Two-component transcriptional response regulator, LuxR family</fullName>
    </submittedName>
</protein>
<dbReference type="InterPro" id="IPR001789">
    <property type="entry name" value="Sig_transdc_resp-reg_receiver"/>
</dbReference>
<proteinExistence type="predicted"/>
<dbReference type="InterPro" id="IPR050595">
    <property type="entry name" value="Bact_response_regulator"/>
</dbReference>
<reference evidence="3" key="1">
    <citation type="submission" date="2018-06" db="EMBL/GenBank/DDBJ databases">
        <authorList>
            <person name="Zhirakovskaya E."/>
        </authorList>
    </citation>
    <scope>NUCLEOTIDE SEQUENCE</scope>
</reference>
<dbReference type="AlphaFoldDB" id="A0A3B0YU34"/>
<organism evidence="3">
    <name type="scientific">hydrothermal vent metagenome</name>
    <dbReference type="NCBI Taxonomy" id="652676"/>
    <lineage>
        <taxon>unclassified sequences</taxon>
        <taxon>metagenomes</taxon>
        <taxon>ecological metagenomes</taxon>
    </lineage>
</organism>
<evidence type="ECO:0000256" key="1">
    <source>
        <dbReference type="ARBA" id="ARBA00022553"/>
    </source>
</evidence>
<dbReference type="PROSITE" id="PS50110">
    <property type="entry name" value="RESPONSE_REGULATORY"/>
    <property type="match status" value="1"/>
</dbReference>